<accession>X6MB84</accession>
<proteinExistence type="predicted"/>
<organism evidence="2 3">
    <name type="scientific">Reticulomyxa filosa</name>
    <dbReference type="NCBI Taxonomy" id="46433"/>
    <lineage>
        <taxon>Eukaryota</taxon>
        <taxon>Sar</taxon>
        <taxon>Rhizaria</taxon>
        <taxon>Retaria</taxon>
        <taxon>Foraminifera</taxon>
        <taxon>Monothalamids</taxon>
        <taxon>Reticulomyxidae</taxon>
        <taxon>Reticulomyxa</taxon>
    </lineage>
</organism>
<evidence type="ECO:0000313" key="3">
    <source>
        <dbReference type="Proteomes" id="UP000023152"/>
    </source>
</evidence>
<gene>
    <name evidence="2" type="ORF">RFI_26250</name>
</gene>
<name>X6MB84_RETFI</name>
<evidence type="ECO:0000313" key="2">
    <source>
        <dbReference type="EMBL" id="ETO11124.1"/>
    </source>
</evidence>
<dbReference type="Proteomes" id="UP000023152">
    <property type="component" value="Unassembled WGS sequence"/>
</dbReference>
<evidence type="ECO:0000256" key="1">
    <source>
        <dbReference type="SAM" id="MobiDB-lite"/>
    </source>
</evidence>
<feature type="non-terminal residue" evidence="2">
    <location>
        <position position="120"/>
    </location>
</feature>
<dbReference type="EMBL" id="ASPP01022741">
    <property type="protein sequence ID" value="ETO11124.1"/>
    <property type="molecule type" value="Genomic_DNA"/>
</dbReference>
<keyword evidence="3" id="KW-1185">Reference proteome</keyword>
<feature type="compositionally biased region" description="Polar residues" evidence="1">
    <location>
        <begin position="14"/>
        <end position="27"/>
    </location>
</feature>
<dbReference type="AlphaFoldDB" id="X6MB84"/>
<comment type="caution">
    <text evidence="2">The sequence shown here is derived from an EMBL/GenBank/DDBJ whole genome shotgun (WGS) entry which is preliminary data.</text>
</comment>
<protein>
    <submittedName>
        <fullName evidence="2">Uncharacterized protein</fullName>
    </submittedName>
</protein>
<sequence>MTAEYPLSPEKSTDISPLSPKTDNLTVINGVGGGKTNETTINKTTDTDNEMELLKEATMMSGAQLRSRATQNGIENSDEPFVALPREYAYVNEKRDLDLNDTKLNLESTDNWKVYARIGL</sequence>
<feature type="region of interest" description="Disordered" evidence="1">
    <location>
        <begin position="1"/>
        <end position="43"/>
    </location>
</feature>
<reference evidence="2 3" key="1">
    <citation type="journal article" date="2013" name="Curr. Biol.">
        <title>The Genome of the Foraminiferan Reticulomyxa filosa.</title>
        <authorList>
            <person name="Glockner G."/>
            <person name="Hulsmann N."/>
            <person name="Schleicher M."/>
            <person name="Noegel A.A."/>
            <person name="Eichinger L."/>
            <person name="Gallinger C."/>
            <person name="Pawlowski J."/>
            <person name="Sierra R."/>
            <person name="Euteneuer U."/>
            <person name="Pillet L."/>
            <person name="Moustafa A."/>
            <person name="Platzer M."/>
            <person name="Groth M."/>
            <person name="Szafranski K."/>
            <person name="Schliwa M."/>
        </authorList>
    </citation>
    <scope>NUCLEOTIDE SEQUENCE [LARGE SCALE GENOMIC DNA]</scope>
</reference>